<evidence type="ECO:0000256" key="4">
    <source>
        <dbReference type="ARBA" id="ARBA00023136"/>
    </source>
</evidence>
<evidence type="ECO:0000256" key="2">
    <source>
        <dbReference type="ARBA" id="ARBA00022692"/>
    </source>
</evidence>
<organism evidence="8 9">
    <name type="scientific">Leisingera daeponensis</name>
    <dbReference type="NCBI Taxonomy" id="405746"/>
    <lineage>
        <taxon>Bacteria</taxon>
        <taxon>Pseudomonadati</taxon>
        <taxon>Pseudomonadota</taxon>
        <taxon>Alphaproteobacteria</taxon>
        <taxon>Rhodobacterales</taxon>
        <taxon>Roseobacteraceae</taxon>
        <taxon>Leisingera</taxon>
    </lineage>
</organism>
<keyword evidence="3" id="KW-1133">Transmembrane helix</keyword>
<dbReference type="PANTHER" id="PTHR36985:SF1">
    <property type="entry name" value="TRANSLOCATION AND ASSEMBLY MODULE SUBUNIT TAMB"/>
    <property type="match status" value="1"/>
</dbReference>
<keyword evidence="6" id="KW-0732">Signal</keyword>
<protein>
    <submittedName>
        <fullName evidence="8">Translocation/assembly module TamB domain-containing protein</fullName>
    </submittedName>
</protein>
<dbReference type="PANTHER" id="PTHR36985">
    <property type="entry name" value="TRANSLOCATION AND ASSEMBLY MODULE SUBUNIT TAMB"/>
    <property type="match status" value="1"/>
</dbReference>
<dbReference type="EMBL" id="JAHVJA010000007">
    <property type="protein sequence ID" value="MBY6140902.1"/>
    <property type="molecule type" value="Genomic_DNA"/>
</dbReference>
<dbReference type="RefSeq" id="WP_222509031.1">
    <property type="nucleotide sequence ID" value="NZ_JAHVJA010000007.1"/>
</dbReference>
<feature type="signal peptide" evidence="6">
    <location>
        <begin position="1"/>
        <end position="20"/>
    </location>
</feature>
<evidence type="ECO:0000256" key="1">
    <source>
        <dbReference type="ARBA" id="ARBA00004167"/>
    </source>
</evidence>
<sequence>MRPFLGFALALGIASAPLAAQETTTEDAGGLLVDFLEDTLSGDSRYISVSGLEGAFSSQAKIKKITVADEKGIWLTVEGAVLDWNRLELLRGRFSVNELSAERIEVARAPEPLPPDPELPEAETTPFALPELPVAVELGQVKAARIELGEDLAGTAATLSVEGSLKLAEGALDTKLAAARLDKPGDHLRLDAAYANETRLITLDLALDEAAGGLISRSLDLPGNPDLQLTAKGSGPVTDFIADITFSTNGTERLGGQVVLAARALPEGAAPETPRDIAFSADLGGNIDVLLPPVNRPFFGPGLRLNVKGLRGGNGAVALETLVLRTNALQVTGAASLDAAGKLATANLKTAITPPAGQAAVTLPIGGGQTTLAKADLQLRKTAGGDWSLDGVLNQLSHPGALVDTAELAGRGTLDQASGFALEGRLTAGLSGFQPRDPALAKATGNEIRFEGTLSTDGPGAIRVTGMELRGSDYKAEGSLAFDGLEEGLKVSGDLTAEAADLGRFSDLAGRPLGGAVQAAVKGAFTPLTGGFDTELSVQAQDLSAGIAQADELLAGTTTLALKAARDENGIAIDRFELAGSALEAAAQGTLSNQSGQMDITARLNRLEVLLPQAPGTLELATTLNRTGGTFSGVAELKGPHTSSAKLDGSVTLEGDADFTFAAALNELERFVPQLAGRLSAEGTAERRSGEWQATVQAAGPAGIAVDADARFTESNGSTDLRFDAVMAELQRLVPDLPGRLAAAGTATRRDGTWTVDSTASGPAGIDSRIEGSWNEAKGTADVTAKGTLRLEGLNPFLSPNLMQGAANFDMALRGVPALDGVSGTISVPGASLAIPAAAQRVDDINATVSIARSSAQLQVSARPRDGGTVRISGPVGLLPPFNGNLQIAIGDVVVTDHLSYETLLNGSLAMSGAMAGNNRLSGQINVGETNINLNTAGGSVSAAPIPPVRHVGAPSDVRRTLARAGLTGSSSAAGGSGRTDLDVVISAPSRIFARGRGLRSELGGQIHLRGTTARPSPSGQISLIRGTFDILGRRLELDEGRITLLGDLKPYLEFKSTAATEQGTATLEISGRVDAPEIKVTSDPPRPSEEALALLLFGDNIGDISPLALARLAGSALTLSGRGGGAQSKVRQATGADDVDIGTDNLGAGQLGLGGYVAENVYTDFNINTQGDSELSINLDVTKSLTVQGTVDSEGETGIGLFFKRDY</sequence>
<feature type="domain" description="Translocation and assembly module TamB C-terminal" evidence="7">
    <location>
        <begin position="862"/>
        <end position="1208"/>
    </location>
</feature>
<dbReference type="Proteomes" id="UP000766629">
    <property type="component" value="Unassembled WGS sequence"/>
</dbReference>
<comment type="caution">
    <text evidence="8">The sequence shown here is derived from an EMBL/GenBank/DDBJ whole genome shotgun (WGS) entry which is preliminary data.</text>
</comment>
<name>A0ABS7NJD2_9RHOB</name>
<proteinExistence type="predicted"/>
<accession>A0ABS7NJD2</accession>
<evidence type="ECO:0000256" key="5">
    <source>
        <dbReference type="SAM" id="MobiDB-lite"/>
    </source>
</evidence>
<keyword evidence="4" id="KW-0472">Membrane</keyword>
<evidence type="ECO:0000256" key="3">
    <source>
        <dbReference type="ARBA" id="ARBA00022989"/>
    </source>
</evidence>
<dbReference type="InterPro" id="IPR007452">
    <property type="entry name" value="TamB_C"/>
</dbReference>
<comment type="subcellular location">
    <subcellularLocation>
        <location evidence="1">Membrane</location>
        <topology evidence="1">Single-pass membrane protein</topology>
    </subcellularLocation>
</comment>
<keyword evidence="9" id="KW-1185">Reference proteome</keyword>
<evidence type="ECO:0000256" key="6">
    <source>
        <dbReference type="SAM" id="SignalP"/>
    </source>
</evidence>
<feature type="region of interest" description="Disordered" evidence="5">
    <location>
        <begin position="744"/>
        <end position="770"/>
    </location>
</feature>
<evidence type="ECO:0000313" key="8">
    <source>
        <dbReference type="EMBL" id="MBY6140902.1"/>
    </source>
</evidence>
<evidence type="ECO:0000259" key="7">
    <source>
        <dbReference type="Pfam" id="PF04357"/>
    </source>
</evidence>
<reference evidence="8 9" key="1">
    <citation type="submission" date="2021-06" db="EMBL/GenBank/DDBJ databases">
        <title>50 bacteria genomes isolated from Dapeng, Shenzhen, China.</title>
        <authorList>
            <person name="Zheng W."/>
            <person name="Yu S."/>
            <person name="Huang Y."/>
        </authorList>
    </citation>
    <scope>NUCLEOTIDE SEQUENCE [LARGE SCALE GENOMIC DNA]</scope>
    <source>
        <strain evidence="8 9">DP1N14-2</strain>
    </source>
</reference>
<keyword evidence="2" id="KW-0812">Transmembrane</keyword>
<gene>
    <name evidence="8" type="ORF">KUV26_15795</name>
</gene>
<evidence type="ECO:0000313" key="9">
    <source>
        <dbReference type="Proteomes" id="UP000766629"/>
    </source>
</evidence>
<feature type="chain" id="PRO_5047449012" evidence="6">
    <location>
        <begin position="21"/>
        <end position="1208"/>
    </location>
</feature>
<dbReference type="Pfam" id="PF04357">
    <property type="entry name" value="TamB"/>
    <property type="match status" value="1"/>
</dbReference>